<comment type="caution">
    <text evidence="1">The sequence shown here is derived from an EMBL/GenBank/DDBJ whole genome shotgun (WGS) entry which is preliminary data.</text>
</comment>
<evidence type="ECO:0000313" key="2">
    <source>
        <dbReference type="Proteomes" id="UP001239111"/>
    </source>
</evidence>
<proteinExistence type="predicted"/>
<reference evidence="1" key="1">
    <citation type="submission" date="2023-04" db="EMBL/GenBank/DDBJ databases">
        <title>A chromosome-level genome assembly of the parasitoid wasp Eretmocerus hayati.</title>
        <authorList>
            <person name="Zhong Y."/>
            <person name="Liu S."/>
            <person name="Liu Y."/>
        </authorList>
    </citation>
    <scope>NUCLEOTIDE SEQUENCE</scope>
    <source>
        <strain evidence="1">ZJU_SS_LIU_2023</strain>
    </source>
</reference>
<dbReference type="EMBL" id="CM056743">
    <property type="protein sequence ID" value="KAJ8670217.1"/>
    <property type="molecule type" value="Genomic_DNA"/>
</dbReference>
<protein>
    <submittedName>
        <fullName evidence="1">Uncharacterized protein</fullName>
    </submittedName>
</protein>
<accession>A0ACC2NGL2</accession>
<evidence type="ECO:0000313" key="1">
    <source>
        <dbReference type="EMBL" id="KAJ8670217.1"/>
    </source>
</evidence>
<sequence length="629" mass="70170">MHKRAPHLVSKLSVNRRKAEISDFYIPPAIADLCFVNEVRFTENLCDALSCDAFGGVDELGRQEAPCGPNVATSYYRIGLDKIGKRCQPACFHSNLRTSSQTKGHDEDAHAPHTPTLRFVSGECLIVPSNILVWLRRPQARSTARYVHRLNDMKTGYTERVDKDAGKYSTSVIFENNSYTCGVFRKNYDPSTGECEKGFFEKWVLGSIIGNSFLDSMKDLYDSVATTSSVIDLPAGLDPLPETTLPEDTLEYWTNDIDESFQLPEVIDYYEKTSTSLSKRKKRSAVSKDESDDAESKGAAVGFWKKAGDIAVAFIEGFFDKDNLTQLCISEEFEFQLKQMKRRMLSVVERLLKFYGERGLNSAVGKVGRVVLEKGFASALKHIVVRVALKVVTKAAIALAKLTIGALSVVGLLTTIGTIADMILSFWDPYGYSNQLSKNVPQDLYMSAEQNLREAMRRSPTNMDMTALADLLLDEDVVNEINMKRMEDSVFYLDHLEVNSDGSWIDKGELVDLGYASGMSDTDSAVVESETNRAFAVTRSFDPSTYESTQRTFLERCRVNSILRSLAFLAGGASICLALFRWTVAALTFLVIAMGLLLSTVAAMYTDAFRITLRNVGRAFRLDDHEPYK</sequence>
<organism evidence="1 2">
    <name type="scientific">Eretmocerus hayati</name>
    <dbReference type="NCBI Taxonomy" id="131215"/>
    <lineage>
        <taxon>Eukaryota</taxon>
        <taxon>Metazoa</taxon>
        <taxon>Ecdysozoa</taxon>
        <taxon>Arthropoda</taxon>
        <taxon>Hexapoda</taxon>
        <taxon>Insecta</taxon>
        <taxon>Pterygota</taxon>
        <taxon>Neoptera</taxon>
        <taxon>Endopterygota</taxon>
        <taxon>Hymenoptera</taxon>
        <taxon>Apocrita</taxon>
        <taxon>Proctotrupomorpha</taxon>
        <taxon>Chalcidoidea</taxon>
        <taxon>Aphelinidae</taxon>
        <taxon>Aphelininae</taxon>
        <taxon>Eretmocerus</taxon>
    </lineage>
</organism>
<dbReference type="Proteomes" id="UP001239111">
    <property type="component" value="Chromosome 3"/>
</dbReference>
<name>A0ACC2NGL2_9HYME</name>
<gene>
    <name evidence="1" type="ORF">QAD02_001476</name>
</gene>
<keyword evidence="2" id="KW-1185">Reference proteome</keyword>